<dbReference type="Proteomes" id="UP000027439">
    <property type="component" value="Unassembled WGS sequence"/>
</dbReference>
<comment type="caution">
    <text evidence="2">The sequence shown here is derived from an EMBL/GenBank/DDBJ whole genome shotgun (WGS) entry which is preliminary data.</text>
</comment>
<dbReference type="EMBL" id="JFHE01000004">
    <property type="protein sequence ID" value="KDR36292.1"/>
    <property type="molecule type" value="Genomic_DNA"/>
</dbReference>
<organism evidence="2 3">
    <name type="scientific">Caballeronia grimmiae</name>
    <dbReference type="NCBI Taxonomy" id="1071679"/>
    <lineage>
        <taxon>Bacteria</taxon>
        <taxon>Pseudomonadati</taxon>
        <taxon>Pseudomonadota</taxon>
        <taxon>Betaproteobacteria</taxon>
        <taxon>Burkholderiales</taxon>
        <taxon>Burkholderiaceae</taxon>
        <taxon>Caballeronia</taxon>
    </lineage>
</organism>
<feature type="compositionally biased region" description="Basic and acidic residues" evidence="1">
    <location>
        <begin position="21"/>
        <end position="37"/>
    </location>
</feature>
<reference evidence="2 3" key="1">
    <citation type="submission" date="2014-03" db="EMBL/GenBank/DDBJ databases">
        <title>Draft Genome Sequences of Four Burkholderia Strains.</title>
        <authorList>
            <person name="Liu X.Y."/>
            <person name="Li C.X."/>
            <person name="Xu J.H."/>
        </authorList>
    </citation>
    <scope>NUCLEOTIDE SEQUENCE [LARGE SCALE GENOMIC DNA]</scope>
    <source>
        <strain evidence="2 3">R27</strain>
    </source>
</reference>
<feature type="region of interest" description="Disordered" evidence="1">
    <location>
        <begin position="21"/>
        <end position="125"/>
    </location>
</feature>
<gene>
    <name evidence="2" type="ORF">BG57_22145</name>
</gene>
<evidence type="ECO:0000313" key="3">
    <source>
        <dbReference type="Proteomes" id="UP000027439"/>
    </source>
</evidence>
<evidence type="ECO:0000313" key="2">
    <source>
        <dbReference type="EMBL" id="KDR36292.1"/>
    </source>
</evidence>
<accession>A0A069P717</accession>
<protein>
    <submittedName>
        <fullName evidence="2">Uncharacterized protein</fullName>
    </submittedName>
</protein>
<feature type="compositionally biased region" description="Basic and acidic residues" evidence="1">
    <location>
        <begin position="92"/>
        <end position="108"/>
    </location>
</feature>
<sequence>MRVAGLHCARRLHAFLRLANDSEQRRRLRSDAAREAPRGGTQSRNRGPVDDDAHANRRSQRRGVRRRHGRPAERRSATPARGARLSRTGPCAERERAAGRSRDADRACRRWPRAGQRDAGNGPKR</sequence>
<name>A0A069P717_9BURK</name>
<evidence type="ECO:0000256" key="1">
    <source>
        <dbReference type="SAM" id="MobiDB-lite"/>
    </source>
</evidence>
<feature type="compositionally biased region" description="Basic residues" evidence="1">
    <location>
        <begin position="56"/>
        <end position="69"/>
    </location>
</feature>
<dbReference type="AlphaFoldDB" id="A0A069P717"/>
<proteinExistence type="predicted"/>